<accession>A0ABR9XKD1</accession>
<dbReference type="Proteomes" id="UP000632774">
    <property type="component" value="Unassembled WGS sequence"/>
</dbReference>
<dbReference type="RefSeq" id="WP_194107120.1">
    <property type="nucleotide sequence ID" value="NZ_JADFFM010000002.1"/>
</dbReference>
<keyword evidence="2" id="KW-1185">Reference proteome</keyword>
<gene>
    <name evidence="1" type="ORF">IRJ18_14925</name>
</gene>
<evidence type="ECO:0000313" key="1">
    <source>
        <dbReference type="EMBL" id="MBE9667665.1"/>
    </source>
</evidence>
<reference evidence="1 2" key="1">
    <citation type="submission" date="2020-10" db="EMBL/GenBank/DDBJ databases">
        <title>Mucilaginibacter mali sp. nov., isolated from rhizosphere soil of apple orchard.</title>
        <authorList>
            <person name="Lee J.-S."/>
            <person name="Kim H.S."/>
            <person name="Kim J.-S."/>
        </authorList>
    </citation>
    <scope>NUCLEOTIDE SEQUENCE [LARGE SCALE GENOMIC DNA]</scope>
    <source>
        <strain evidence="1 2">KCTC 23157</strain>
    </source>
</reference>
<evidence type="ECO:0008006" key="3">
    <source>
        <dbReference type="Google" id="ProtNLM"/>
    </source>
</evidence>
<proteinExistence type="predicted"/>
<dbReference type="SUPFAM" id="SSF49464">
    <property type="entry name" value="Carboxypeptidase regulatory domain-like"/>
    <property type="match status" value="1"/>
</dbReference>
<name>A0ABR9XKD1_9SPHI</name>
<evidence type="ECO:0000313" key="2">
    <source>
        <dbReference type="Proteomes" id="UP000632774"/>
    </source>
</evidence>
<sequence length="225" mass="26314">MKTKYFVFIILFFAIRPLHAQILKGSVVELGKNQRISNVFIRDMNSKSVALSDKKGNFDISTEPGHTLIFSSPGYVSDTLYVTDMKYKRVEMVVQGIALREVNISATRTTFNPRVEYADVYRKSKVYPMSPSTWFSREGRNARRLKRYFEREEQERHIDSVFNRVYVSSIVPLRGQELEDFMTLYRPTYAYIMNNNGPSLAAYINDSYKKWKALPPGKRKTQRLY</sequence>
<organism evidence="1 2">
    <name type="scientific">Mucilaginibacter boryungensis</name>
    <dbReference type="NCBI Taxonomy" id="768480"/>
    <lineage>
        <taxon>Bacteria</taxon>
        <taxon>Pseudomonadati</taxon>
        <taxon>Bacteroidota</taxon>
        <taxon>Sphingobacteriia</taxon>
        <taxon>Sphingobacteriales</taxon>
        <taxon>Sphingobacteriaceae</taxon>
        <taxon>Mucilaginibacter</taxon>
    </lineage>
</organism>
<comment type="caution">
    <text evidence="1">The sequence shown here is derived from an EMBL/GenBank/DDBJ whole genome shotgun (WGS) entry which is preliminary data.</text>
</comment>
<dbReference type="InterPro" id="IPR008969">
    <property type="entry name" value="CarboxyPept-like_regulatory"/>
</dbReference>
<dbReference type="EMBL" id="JADFFM010000002">
    <property type="protein sequence ID" value="MBE9667665.1"/>
    <property type="molecule type" value="Genomic_DNA"/>
</dbReference>
<protein>
    <recommendedName>
        <fullName evidence="3">Carboxypeptidase-like protein</fullName>
    </recommendedName>
</protein>